<dbReference type="Proteomes" id="UP001215956">
    <property type="component" value="Unassembled WGS sequence"/>
</dbReference>
<proteinExistence type="predicted"/>
<dbReference type="Pfam" id="PF01345">
    <property type="entry name" value="DUF11"/>
    <property type="match status" value="2"/>
</dbReference>
<sequence>MRVSLMALAVAASLLLALSWGLGSADETDLDGDMEGDLSSIRLSEKSSASRQVVNISRSTFGGGFTKITVLRNPSTGTAMKESYLRGGSIDREARMGVDKNGTVMEVSSSFDGMASLGVLKMSSPNGTSKYPPTFEARESYYGSFRIDERIDDYGSSISSERAVLGTGFVAVDKKVGDDQRTRESGTGSYRSEEVIDTYTGYIAKSVSLSHQPTSFRGGSDGSGNISLRWREGVISRVAGESYIGEAYSSIERLDKTTVARGTGAMETEAEFLGTARYRVVSAGEIDMDEVYMGDYALQRNVQLEKASRYEMPHLSVTKEGTLRYENAKTLADYIITIENDGDRILEPVIVKDLFPPGATFVSTDRQPTFTSDGAEWSFTHISPGDIWTIELVLDVTGFRGADLVNRVEACAGYGEDLACAANYSAIEINWLSWGSADGMALSKRGAVDGSDPNRVRYTLEVENLGDDTLVARATDQLPLGMRLISSSPPFAASEGGVVSWNLIDIGPGETRTIVYDVEALWSGRFVNLAEVEARSVDGTSLRPATARSVVDVEKFDGELSRPGWQPPDWGFGDPVGADLSAF</sequence>
<protein>
    <recommendedName>
        <fullName evidence="1">DUF11 domain-containing protein</fullName>
    </recommendedName>
</protein>
<comment type="caution">
    <text evidence="2">The sequence shown here is derived from an EMBL/GenBank/DDBJ whole genome shotgun (WGS) entry which is preliminary data.</text>
</comment>
<dbReference type="RefSeq" id="WP_316969604.1">
    <property type="nucleotide sequence ID" value="NZ_JARFPL010000035.1"/>
</dbReference>
<gene>
    <name evidence="2" type="ORF">P0O24_09955</name>
</gene>
<reference evidence="2 3" key="1">
    <citation type="submission" date="2023-03" db="EMBL/GenBank/DDBJ databases">
        <title>Whole genome sequencing of Methanotrichaceae archaeon M04Ac.</title>
        <authorList>
            <person name="Khomyakova M.A."/>
            <person name="Merkel A.Y."/>
            <person name="Slobodkin A.I."/>
        </authorList>
    </citation>
    <scope>NUCLEOTIDE SEQUENCE [LARGE SCALE GENOMIC DNA]</scope>
    <source>
        <strain evidence="2 3">M04Ac</strain>
    </source>
</reference>
<evidence type="ECO:0000313" key="3">
    <source>
        <dbReference type="Proteomes" id="UP001215956"/>
    </source>
</evidence>
<keyword evidence="3" id="KW-1185">Reference proteome</keyword>
<name>A0ABT5XGQ6_9EURY</name>
<organism evidence="2 3">
    <name type="scientific">Candidatus Methanocrinis alkalitolerans</name>
    <dbReference type="NCBI Taxonomy" id="3033395"/>
    <lineage>
        <taxon>Archaea</taxon>
        <taxon>Methanobacteriati</taxon>
        <taxon>Methanobacteriota</taxon>
        <taxon>Stenosarchaea group</taxon>
        <taxon>Methanomicrobia</taxon>
        <taxon>Methanotrichales</taxon>
        <taxon>Methanotrichaceae</taxon>
        <taxon>Methanocrinis</taxon>
    </lineage>
</organism>
<dbReference type="EMBL" id="JARFPL010000035">
    <property type="protein sequence ID" value="MDF0593903.1"/>
    <property type="molecule type" value="Genomic_DNA"/>
</dbReference>
<dbReference type="InterPro" id="IPR001434">
    <property type="entry name" value="OmcB-like_DUF11"/>
</dbReference>
<evidence type="ECO:0000313" key="2">
    <source>
        <dbReference type="EMBL" id="MDF0593903.1"/>
    </source>
</evidence>
<accession>A0ABT5XGQ6</accession>
<feature type="domain" description="DUF11" evidence="1">
    <location>
        <begin position="315"/>
        <end position="412"/>
    </location>
</feature>
<feature type="domain" description="DUF11" evidence="1">
    <location>
        <begin position="455"/>
        <end position="539"/>
    </location>
</feature>
<evidence type="ECO:0000259" key="1">
    <source>
        <dbReference type="Pfam" id="PF01345"/>
    </source>
</evidence>